<dbReference type="InterPro" id="IPR057326">
    <property type="entry name" value="KR_dom"/>
</dbReference>
<dbReference type="PRINTS" id="PR00080">
    <property type="entry name" value="SDRFAMILY"/>
</dbReference>
<dbReference type="GO" id="GO:0016020">
    <property type="term" value="C:membrane"/>
    <property type="evidence" value="ECO:0007669"/>
    <property type="project" value="TreeGrafter"/>
</dbReference>
<name>A0A1A8ZH69_9ACTN</name>
<evidence type="ECO:0000256" key="2">
    <source>
        <dbReference type="ARBA" id="ARBA00023002"/>
    </source>
</evidence>
<dbReference type="SUPFAM" id="SSF51735">
    <property type="entry name" value="NAD(P)-binding Rossmann-fold domains"/>
    <property type="match status" value="1"/>
</dbReference>
<dbReference type="AlphaFoldDB" id="A0A1A8ZH69"/>
<dbReference type="Proteomes" id="UP000198765">
    <property type="component" value="Chromosome I"/>
</dbReference>
<organism evidence="5 6">
    <name type="scientific">Micromonospora narathiwatensis</name>
    <dbReference type="NCBI Taxonomy" id="299146"/>
    <lineage>
        <taxon>Bacteria</taxon>
        <taxon>Bacillati</taxon>
        <taxon>Actinomycetota</taxon>
        <taxon>Actinomycetes</taxon>
        <taxon>Micromonosporales</taxon>
        <taxon>Micromonosporaceae</taxon>
        <taxon>Micromonospora</taxon>
    </lineage>
</organism>
<evidence type="ECO:0000313" key="5">
    <source>
        <dbReference type="EMBL" id="SBT43180.1"/>
    </source>
</evidence>
<dbReference type="CDD" id="cd05233">
    <property type="entry name" value="SDR_c"/>
    <property type="match status" value="1"/>
</dbReference>
<protein>
    <submittedName>
        <fullName evidence="5">Short-chain dehydrogenase</fullName>
    </submittedName>
</protein>
<evidence type="ECO:0000313" key="6">
    <source>
        <dbReference type="Proteomes" id="UP000198765"/>
    </source>
</evidence>
<dbReference type="PANTHER" id="PTHR44196">
    <property type="entry name" value="DEHYDROGENASE/REDUCTASE SDR FAMILY MEMBER 7B"/>
    <property type="match status" value="1"/>
</dbReference>
<feature type="domain" description="Ketoreductase" evidence="4">
    <location>
        <begin position="6"/>
        <end position="184"/>
    </location>
</feature>
<dbReference type="GO" id="GO:0016491">
    <property type="term" value="F:oxidoreductase activity"/>
    <property type="evidence" value="ECO:0007669"/>
    <property type="project" value="UniProtKB-KW"/>
</dbReference>
<dbReference type="EMBL" id="LT594324">
    <property type="protein sequence ID" value="SBT43180.1"/>
    <property type="molecule type" value="Genomic_DNA"/>
</dbReference>
<dbReference type="OrthoDB" id="158573at2"/>
<proteinExistence type="inferred from homology"/>
<dbReference type="PROSITE" id="PS00061">
    <property type="entry name" value="ADH_SHORT"/>
    <property type="match status" value="1"/>
</dbReference>
<evidence type="ECO:0000256" key="1">
    <source>
        <dbReference type="ARBA" id="ARBA00006484"/>
    </source>
</evidence>
<evidence type="ECO:0000256" key="3">
    <source>
        <dbReference type="RuleBase" id="RU000363"/>
    </source>
</evidence>
<dbReference type="PATRIC" id="fig|299146.4.peg.1773"/>
<evidence type="ECO:0000259" key="4">
    <source>
        <dbReference type="SMART" id="SM00822"/>
    </source>
</evidence>
<dbReference type="PANTHER" id="PTHR44196:SF1">
    <property type="entry name" value="DEHYDROGENASE_REDUCTASE SDR FAMILY MEMBER 7B"/>
    <property type="match status" value="1"/>
</dbReference>
<reference evidence="5 6" key="1">
    <citation type="submission" date="2016-06" db="EMBL/GenBank/DDBJ databases">
        <authorList>
            <person name="Kjaerup R.B."/>
            <person name="Dalgaard T.S."/>
            <person name="Juul-Madsen H.R."/>
        </authorList>
    </citation>
    <scope>NUCLEOTIDE SEQUENCE [LARGE SCALE GENOMIC DNA]</scope>
    <source>
        <strain evidence="5 6">DSM 45248</strain>
    </source>
</reference>
<dbReference type="InterPro" id="IPR020904">
    <property type="entry name" value="Sc_DH/Rdtase_CS"/>
</dbReference>
<dbReference type="SMART" id="SM00822">
    <property type="entry name" value="PKS_KR"/>
    <property type="match status" value="1"/>
</dbReference>
<keyword evidence="2" id="KW-0560">Oxidoreductase</keyword>
<dbReference type="Pfam" id="PF00106">
    <property type="entry name" value="adh_short"/>
    <property type="match status" value="1"/>
</dbReference>
<dbReference type="PRINTS" id="PR00081">
    <property type="entry name" value="GDHRDH"/>
</dbReference>
<dbReference type="RefSeq" id="WP_091192931.1">
    <property type="nucleotide sequence ID" value="NZ_LT594324.1"/>
</dbReference>
<comment type="similarity">
    <text evidence="1 3">Belongs to the short-chain dehydrogenases/reductases (SDR) family.</text>
</comment>
<accession>A0A1A8ZH69</accession>
<sequence length="249" mass="26564">MRLTGAVVLVTGASSGIGAAVVRRLTRAGSRVLAAGRDPERLARLAAETGAAALPADLARPGAGRDLADRVLDRHPRVDVLVNNAGVGWAGRFAEMPDTVADELLAVNLRAPIELTRAVLPGMRRHGGHLAFVGSIAGRLGVAEEAVYAASKAGLDIFAQSLRPELARHRITVSVVVPGVVDTPFFARRGQAYRRRRPRPLPPERVADALADAIVRDRAEVYVPGWLRLPVAVRGLQPAVYRRLAARFG</sequence>
<dbReference type="Gene3D" id="3.40.50.720">
    <property type="entry name" value="NAD(P)-binding Rossmann-like Domain"/>
    <property type="match status" value="1"/>
</dbReference>
<dbReference type="InterPro" id="IPR036291">
    <property type="entry name" value="NAD(P)-bd_dom_sf"/>
</dbReference>
<dbReference type="InterPro" id="IPR002347">
    <property type="entry name" value="SDR_fam"/>
</dbReference>
<keyword evidence="6" id="KW-1185">Reference proteome</keyword>
<gene>
    <name evidence="5" type="ORF">GA0070621_1715</name>
</gene>